<reference evidence="15 16" key="1">
    <citation type="submission" date="2019-03" db="EMBL/GenBank/DDBJ databases">
        <title>Freshwater and sediment microbial communities from various areas in North America, analyzing microbe dynamics in response to fracking.</title>
        <authorList>
            <person name="Lamendella R."/>
        </authorList>
    </citation>
    <scope>NUCLEOTIDE SEQUENCE [LARGE SCALE GENOMIC DNA]</scope>
    <source>
        <strain evidence="15 16">18_TX</strain>
    </source>
</reference>
<keyword evidence="3 12" id="KW-0479">Metal-binding</keyword>
<dbReference type="CDD" id="cd00649">
    <property type="entry name" value="catalase_peroxidase_1"/>
    <property type="match status" value="1"/>
</dbReference>
<evidence type="ECO:0000256" key="3">
    <source>
        <dbReference type="ARBA" id="ARBA00022723"/>
    </source>
</evidence>
<name>A0A4R6P1S2_9GAMM</name>
<evidence type="ECO:0000256" key="13">
    <source>
        <dbReference type="RuleBase" id="RU003451"/>
    </source>
</evidence>
<evidence type="ECO:0000256" key="11">
    <source>
        <dbReference type="ARBA" id="ARBA00074141"/>
    </source>
</evidence>
<dbReference type="AlphaFoldDB" id="A0A4R6P1S2"/>
<keyword evidence="16" id="KW-1185">Reference proteome</keyword>
<dbReference type="NCBIfam" id="NF011635">
    <property type="entry name" value="PRK15061.1"/>
    <property type="match status" value="1"/>
</dbReference>
<dbReference type="FunFam" id="1.10.420.10:FF:000004">
    <property type="entry name" value="Catalase-peroxidase"/>
    <property type="match status" value="1"/>
</dbReference>
<evidence type="ECO:0000256" key="12">
    <source>
        <dbReference type="HAMAP-Rule" id="MF_01961"/>
    </source>
</evidence>
<dbReference type="RefSeq" id="WP_133540095.1">
    <property type="nucleotide sequence ID" value="NZ_SNXI01000012.1"/>
</dbReference>
<evidence type="ECO:0000256" key="4">
    <source>
        <dbReference type="ARBA" id="ARBA00023002"/>
    </source>
</evidence>
<feature type="chain" id="PRO_5021044379" description="Catalase-peroxidase" evidence="12 13">
    <location>
        <begin position="28"/>
        <end position="754"/>
    </location>
</feature>
<dbReference type="Gene3D" id="1.10.520.10">
    <property type="match status" value="2"/>
</dbReference>
<gene>
    <name evidence="12" type="primary">katG</name>
    <name evidence="15" type="ORF">DEU29_11245</name>
</gene>
<keyword evidence="6 12" id="KW-0376">Hydrogen peroxide</keyword>
<dbReference type="InterPro" id="IPR000763">
    <property type="entry name" value="Catalase_peroxidase"/>
</dbReference>
<keyword evidence="4 12" id="KW-0560">Oxidoreductase</keyword>
<keyword evidence="5 12" id="KW-0408">Iron</keyword>
<dbReference type="PRINTS" id="PR00458">
    <property type="entry name" value="PEROXIDASE"/>
</dbReference>
<evidence type="ECO:0000256" key="10">
    <source>
        <dbReference type="ARBA" id="ARBA00067012"/>
    </source>
</evidence>
<dbReference type="HAMAP" id="MF_01961">
    <property type="entry name" value="Catal_peroxid"/>
    <property type="match status" value="1"/>
</dbReference>
<evidence type="ECO:0000256" key="9">
    <source>
        <dbReference type="ARBA" id="ARBA00060838"/>
    </source>
</evidence>
<keyword evidence="12 13" id="KW-0732">Signal</keyword>
<feature type="signal peptide" evidence="12 13">
    <location>
        <begin position="1"/>
        <end position="27"/>
    </location>
</feature>
<comment type="function">
    <text evidence="12">Bifunctional enzyme with both catalase and broad-spectrum peroxidase activity.</text>
</comment>
<dbReference type="InterPro" id="IPR019793">
    <property type="entry name" value="Peroxidases_heam-ligand_BS"/>
</dbReference>
<dbReference type="EMBL" id="SNXI01000012">
    <property type="protein sequence ID" value="TDP31644.1"/>
    <property type="molecule type" value="Genomic_DNA"/>
</dbReference>
<protein>
    <recommendedName>
        <fullName evidence="11 12">Catalase-peroxidase</fullName>
        <shortName evidence="12">CP</shortName>
        <ecNumber evidence="10 12">1.11.1.21</ecNumber>
    </recommendedName>
    <alternativeName>
        <fullName evidence="12">Peroxidase/catalase</fullName>
    </alternativeName>
</protein>
<dbReference type="GO" id="GO:0070301">
    <property type="term" value="P:cellular response to hydrogen peroxide"/>
    <property type="evidence" value="ECO:0007669"/>
    <property type="project" value="TreeGrafter"/>
</dbReference>
<evidence type="ECO:0000256" key="1">
    <source>
        <dbReference type="ARBA" id="ARBA00022559"/>
    </source>
</evidence>
<proteinExistence type="inferred from homology"/>
<dbReference type="GO" id="GO:0042744">
    <property type="term" value="P:hydrogen peroxide catabolic process"/>
    <property type="evidence" value="ECO:0007669"/>
    <property type="project" value="UniProtKB-KW"/>
</dbReference>
<feature type="active site" description="Proton acceptor" evidence="12">
    <location>
        <position position="118"/>
    </location>
</feature>
<dbReference type="InterPro" id="IPR002016">
    <property type="entry name" value="Haem_peroxidase"/>
</dbReference>
<dbReference type="PROSITE" id="PS50873">
    <property type="entry name" value="PEROXIDASE_4"/>
    <property type="match status" value="1"/>
</dbReference>
<dbReference type="FunFam" id="1.10.520.10:FF:000002">
    <property type="entry name" value="Catalase-peroxidase"/>
    <property type="match status" value="1"/>
</dbReference>
<comment type="catalytic activity">
    <reaction evidence="8 12 13">
        <text>H2O2 + AH2 = A + 2 H2O</text>
        <dbReference type="Rhea" id="RHEA:30275"/>
        <dbReference type="ChEBI" id="CHEBI:13193"/>
        <dbReference type="ChEBI" id="CHEBI:15377"/>
        <dbReference type="ChEBI" id="CHEBI:16240"/>
        <dbReference type="ChEBI" id="CHEBI:17499"/>
        <dbReference type="EC" id="1.11.1.21"/>
    </reaction>
</comment>
<evidence type="ECO:0000313" key="16">
    <source>
        <dbReference type="Proteomes" id="UP000295531"/>
    </source>
</evidence>
<feature type="cross-link" description="Tryptophyl-tyrosyl-methioninium (Tyr-Met) (with Trp-117)" evidence="12">
    <location>
        <begin position="239"/>
        <end position="265"/>
    </location>
</feature>
<dbReference type="SUPFAM" id="SSF48113">
    <property type="entry name" value="Heme-dependent peroxidases"/>
    <property type="match status" value="2"/>
</dbReference>
<evidence type="ECO:0000256" key="5">
    <source>
        <dbReference type="ARBA" id="ARBA00023004"/>
    </source>
</evidence>
<dbReference type="Gene3D" id="1.10.420.10">
    <property type="entry name" value="Peroxidase, domain 2"/>
    <property type="match status" value="2"/>
</dbReference>
<evidence type="ECO:0000256" key="6">
    <source>
        <dbReference type="ARBA" id="ARBA00023324"/>
    </source>
</evidence>
<dbReference type="Proteomes" id="UP000295531">
    <property type="component" value="Unassembled WGS sequence"/>
</dbReference>
<evidence type="ECO:0000256" key="7">
    <source>
        <dbReference type="ARBA" id="ARBA00049145"/>
    </source>
</evidence>
<dbReference type="InterPro" id="IPR010255">
    <property type="entry name" value="Haem_peroxidase_sf"/>
</dbReference>
<dbReference type="NCBIfam" id="TIGR00198">
    <property type="entry name" value="cat_per_HPI"/>
    <property type="match status" value="1"/>
</dbReference>
<dbReference type="CDD" id="cd08200">
    <property type="entry name" value="catalase_peroxidase_2"/>
    <property type="match status" value="1"/>
</dbReference>
<evidence type="ECO:0000256" key="2">
    <source>
        <dbReference type="ARBA" id="ARBA00022617"/>
    </source>
</evidence>
<accession>A0A4R6P1S2</accession>
<evidence type="ECO:0000259" key="14">
    <source>
        <dbReference type="PROSITE" id="PS50873"/>
    </source>
</evidence>
<comment type="catalytic activity">
    <reaction evidence="7 12 13">
        <text>2 H2O2 = O2 + 2 H2O</text>
        <dbReference type="Rhea" id="RHEA:20309"/>
        <dbReference type="ChEBI" id="CHEBI:15377"/>
        <dbReference type="ChEBI" id="CHEBI:15379"/>
        <dbReference type="ChEBI" id="CHEBI:16240"/>
        <dbReference type="EC" id="1.11.1.21"/>
    </reaction>
</comment>
<dbReference type="PROSITE" id="PS00435">
    <property type="entry name" value="PEROXIDASE_1"/>
    <property type="match status" value="1"/>
</dbReference>
<keyword evidence="1 12" id="KW-0575">Peroxidase</keyword>
<dbReference type="Pfam" id="PF00141">
    <property type="entry name" value="peroxidase"/>
    <property type="match status" value="2"/>
</dbReference>
<dbReference type="GO" id="GO:0020037">
    <property type="term" value="F:heme binding"/>
    <property type="evidence" value="ECO:0007669"/>
    <property type="project" value="InterPro"/>
</dbReference>
<feature type="site" description="Transition state stabilizer" evidence="12">
    <location>
        <position position="114"/>
    </location>
</feature>
<comment type="caution">
    <text evidence="12">Lacks conserved residue(s) required for the propagation of feature annotation.</text>
</comment>
<dbReference type="GO" id="GO:0005829">
    <property type="term" value="C:cytosol"/>
    <property type="evidence" value="ECO:0007669"/>
    <property type="project" value="TreeGrafter"/>
</dbReference>
<comment type="cofactor">
    <cofactor evidence="12">
        <name>heme b</name>
        <dbReference type="ChEBI" id="CHEBI:60344"/>
    </cofactor>
    <text evidence="12">Binds 1 heme b (iron(II)-protoporphyrin IX) group per dimer.</text>
</comment>
<dbReference type="PANTHER" id="PTHR30555">
    <property type="entry name" value="HYDROPEROXIDASE I, BIFUNCTIONAL CATALASE-PEROXIDASE"/>
    <property type="match status" value="1"/>
</dbReference>
<comment type="subunit">
    <text evidence="12">Homodimer or homotetramer.</text>
</comment>
<dbReference type="PANTHER" id="PTHR30555:SF0">
    <property type="entry name" value="CATALASE-PEROXIDASE"/>
    <property type="match status" value="1"/>
</dbReference>
<comment type="PTM">
    <text evidence="12">Formation of the three residue Trp-Tyr-Met cross-link is important for the catalase, but not the peroxidase activity of the enzyme.</text>
</comment>
<dbReference type="PRINTS" id="PR00460">
    <property type="entry name" value="BPEROXIDASE"/>
</dbReference>
<evidence type="ECO:0000313" key="15">
    <source>
        <dbReference type="EMBL" id="TDP31644.1"/>
    </source>
</evidence>
<feature type="binding site" description="axial binding residue" evidence="12">
    <location>
        <position position="280"/>
    </location>
    <ligand>
        <name>heme b</name>
        <dbReference type="ChEBI" id="CHEBI:60344"/>
    </ligand>
    <ligandPart>
        <name>Fe</name>
        <dbReference type="ChEBI" id="CHEBI:18248"/>
    </ligandPart>
</feature>
<dbReference type="EC" id="1.11.1.21" evidence="10 12"/>
<sequence precursor="true">MIKTKIPMLSAVALAVSMAMTSGVANAQGEHAYHTQKNMNEAKENSFWWPNKLNLEPLRQHSPESNPLDEDFDYAEAFNQIDLQQLKADIEELMTTEQDWWPADWGHYGPFFIRMAWHGVGTYRVQDGRGGGSGGQQRFEPLNSWPDNVSLDKARRLLWPIKQKYGRAISWGDLMTLTGNVALESMGFKTIGFAGGRVDAWEPDIVYWGPESEWLGDKRYKGDRKLENPLAAVQMGLIYVNPEGPNGNPDPLLAAEDIRDTFARMAMNDEETVALIAGGHTFGKAHGAHSPEECLEAEPAAAPVEQQGLGWKNNCGKGNAEDTITSGLEGAWSAAPTQWTMQYLNNLFNFEWEQTRSPAGAIQWIPKDGQASELVPDAHVEGKRSAPIMFTTDLSLKFDPEYRKIAKRFQENPEEFEQAFARAWFKLTHRDLGPKAVYLGDEAPQQDFMWQDPIPEIDYTLIDDNDVAELKERILDSGLTVQELVRTAWAAASSFRSTDLRGGANGARIALEPQINWEANNPDELKRVLAELKEIRTDFNDDLSGDKQVSLADTIVLAGAAAIEKAAADAGHDVSVPFVVGRNDTTQDMTDVHSFSFLEPTADAFRNYYSEESRLNPAQMMVDKADTLDLTVPEMTVLVGGLRALDANYKGHKHGVFTDQPGTLTNDYFVNLLSMDTEWSKSEDDESIFIGRDRDTGEQKYTATTVDLIFGSNSELRAVAEIYALDDSKEKFVEDFVQAWTKVMQLDRFDLNKS</sequence>
<organism evidence="15 16">
    <name type="scientific">Idiomarina aquatica</name>
    <dbReference type="NCBI Taxonomy" id="1327752"/>
    <lineage>
        <taxon>Bacteria</taxon>
        <taxon>Pseudomonadati</taxon>
        <taxon>Pseudomonadota</taxon>
        <taxon>Gammaproteobacteria</taxon>
        <taxon>Alteromonadales</taxon>
        <taxon>Idiomarinaceae</taxon>
        <taxon>Idiomarina</taxon>
    </lineage>
</organism>
<keyword evidence="2 12" id="KW-0349">Heme</keyword>
<evidence type="ECO:0000256" key="8">
    <source>
        <dbReference type="ARBA" id="ARBA00051651"/>
    </source>
</evidence>
<dbReference type="GO" id="GO:0004096">
    <property type="term" value="F:catalase activity"/>
    <property type="evidence" value="ECO:0007669"/>
    <property type="project" value="UniProtKB-UniRule"/>
</dbReference>
<comment type="similarity">
    <text evidence="9 12 13">Belongs to the peroxidase family. Peroxidase/catalase subfamily.</text>
</comment>
<dbReference type="OrthoDB" id="9759743at2"/>
<dbReference type="GO" id="GO:0046872">
    <property type="term" value="F:metal ion binding"/>
    <property type="evidence" value="ECO:0007669"/>
    <property type="project" value="UniProtKB-KW"/>
</dbReference>
<comment type="caution">
    <text evidence="15">The sequence shown here is derived from an EMBL/GenBank/DDBJ whole genome shotgun (WGS) entry which is preliminary data.</text>
</comment>
<dbReference type="FunFam" id="1.10.420.10:FF:000002">
    <property type="entry name" value="Catalase-peroxidase"/>
    <property type="match status" value="1"/>
</dbReference>
<feature type="domain" description="Plant heme peroxidase family profile" evidence="14">
    <location>
        <begin position="151"/>
        <end position="441"/>
    </location>
</feature>